<dbReference type="AlphaFoldDB" id="A0A914KWS2"/>
<keyword evidence="1" id="KW-1185">Reference proteome</keyword>
<protein>
    <submittedName>
        <fullName evidence="2">Candidate secreted effector</fullName>
    </submittedName>
</protein>
<name>A0A914KWS2_MELIC</name>
<proteinExistence type="predicted"/>
<accession>A0A914KWS2</accession>
<sequence>MEIIPVQRLKRAQRSILFHKCTLTFLSIIKSIWASKFWSSWSQSCFYNCI</sequence>
<evidence type="ECO:0000313" key="1">
    <source>
        <dbReference type="Proteomes" id="UP000887563"/>
    </source>
</evidence>
<organism evidence="1 2">
    <name type="scientific">Meloidogyne incognita</name>
    <name type="common">Southern root-knot nematode worm</name>
    <name type="synonym">Oxyuris incognita</name>
    <dbReference type="NCBI Taxonomy" id="6306"/>
    <lineage>
        <taxon>Eukaryota</taxon>
        <taxon>Metazoa</taxon>
        <taxon>Ecdysozoa</taxon>
        <taxon>Nematoda</taxon>
        <taxon>Chromadorea</taxon>
        <taxon>Rhabditida</taxon>
        <taxon>Tylenchina</taxon>
        <taxon>Tylenchomorpha</taxon>
        <taxon>Tylenchoidea</taxon>
        <taxon>Meloidogynidae</taxon>
        <taxon>Meloidogyninae</taxon>
        <taxon>Meloidogyne</taxon>
        <taxon>Meloidogyne incognita group</taxon>
    </lineage>
</organism>
<dbReference type="Proteomes" id="UP000887563">
    <property type="component" value="Unplaced"/>
</dbReference>
<dbReference type="WBParaSite" id="Minc3s00120g05168">
    <property type="protein sequence ID" value="Minc3s00120g05168"/>
    <property type="gene ID" value="Minc3s00120g05168"/>
</dbReference>
<reference evidence="2" key="1">
    <citation type="submission" date="2022-11" db="UniProtKB">
        <authorList>
            <consortium name="WormBaseParasite"/>
        </authorList>
    </citation>
    <scope>IDENTIFICATION</scope>
</reference>
<evidence type="ECO:0000313" key="2">
    <source>
        <dbReference type="WBParaSite" id="Minc3s00120g05168"/>
    </source>
</evidence>